<dbReference type="PANTHER" id="PTHR20913:SF7">
    <property type="entry name" value="RE60063P"/>
    <property type="match status" value="1"/>
</dbReference>
<dbReference type="GO" id="GO:0006888">
    <property type="term" value="P:endoplasmic reticulum to Golgi vesicle-mediated transport"/>
    <property type="evidence" value="ECO:0007669"/>
    <property type="project" value="TreeGrafter"/>
</dbReference>
<dbReference type="Proteomes" id="UP000809789">
    <property type="component" value="Unassembled WGS sequence"/>
</dbReference>
<comment type="caution">
    <text evidence="4">The sequence shown here is derived from an EMBL/GenBank/DDBJ whole genome shotgun (WGS) entry which is preliminary data.</text>
</comment>
<dbReference type="SUPFAM" id="SSF47923">
    <property type="entry name" value="Ypt/Rab-GAP domain of gyp1p"/>
    <property type="match status" value="2"/>
</dbReference>
<dbReference type="InterPro" id="IPR035969">
    <property type="entry name" value="Rab-GAP_TBC_sf"/>
</dbReference>
<dbReference type="AlphaFoldDB" id="A0A8K0KZM1"/>
<reference evidence="4" key="1">
    <citation type="submission" date="2021-07" db="EMBL/GenBank/DDBJ databases">
        <title>Elsinoe batatas strain:CRI-CJ2 Genome sequencing and assembly.</title>
        <authorList>
            <person name="Huang L."/>
        </authorList>
    </citation>
    <scope>NUCLEOTIDE SEQUENCE</scope>
    <source>
        <strain evidence="4">CRI-CJ2</strain>
    </source>
</reference>
<organism evidence="4 5">
    <name type="scientific">Elsinoe batatas</name>
    <dbReference type="NCBI Taxonomy" id="2601811"/>
    <lineage>
        <taxon>Eukaryota</taxon>
        <taxon>Fungi</taxon>
        <taxon>Dikarya</taxon>
        <taxon>Ascomycota</taxon>
        <taxon>Pezizomycotina</taxon>
        <taxon>Dothideomycetes</taxon>
        <taxon>Dothideomycetidae</taxon>
        <taxon>Myriangiales</taxon>
        <taxon>Elsinoaceae</taxon>
        <taxon>Elsinoe</taxon>
    </lineage>
</organism>
<dbReference type="PANTHER" id="PTHR20913">
    <property type="entry name" value="TBC1 DOMAIN FAMILY MEMBER 20/GTPASE"/>
    <property type="match status" value="1"/>
</dbReference>
<gene>
    <name evidence="4" type="ORF">KVT40_004599</name>
</gene>
<dbReference type="PROSITE" id="PS50086">
    <property type="entry name" value="TBC_RABGAP"/>
    <property type="match status" value="1"/>
</dbReference>
<dbReference type="InterPro" id="IPR045913">
    <property type="entry name" value="TBC20/Gyp8-like"/>
</dbReference>
<evidence type="ECO:0000313" key="5">
    <source>
        <dbReference type="Proteomes" id="UP000809789"/>
    </source>
</evidence>
<dbReference type="EMBL" id="JAESVG020000005">
    <property type="protein sequence ID" value="KAG8627116.1"/>
    <property type="molecule type" value="Genomic_DNA"/>
</dbReference>
<evidence type="ECO:0000256" key="2">
    <source>
        <dbReference type="SAM" id="MobiDB-lite"/>
    </source>
</evidence>
<accession>A0A8K0KZM1</accession>
<keyword evidence="1" id="KW-0343">GTPase activation</keyword>
<feature type="compositionally biased region" description="Polar residues" evidence="2">
    <location>
        <begin position="22"/>
        <end position="42"/>
    </location>
</feature>
<dbReference type="Pfam" id="PF00566">
    <property type="entry name" value="RabGAP-TBC"/>
    <property type="match status" value="1"/>
</dbReference>
<name>A0A8K0KZM1_9PEZI</name>
<keyword evidence="5" id="KW-1185">Reference proteome</keyword>
<dbReference type="Gene3D" id="1.10.472.80">
    <property type="entry name" value="Ypt/Rab-GAP domain of gyp1p, domain 3"/>
    <property type="match status" value="1"/>
</dbReference>
<dbReference type="Gene3D" id="1.10.8.1310">
    <property type="match status" value="1"/>
</dbReference>
<dbReference type="InterPro" id="IPR000195">
    <property type="entry name" value="Rab-GAP-TBC_dom"/>
</dbReference>
<dbReference type="OrthoDB" id="206700at2759"/>
<proteinExistence type="predicted"/>
<feature type="domain" description="Rab-GAP TBC" evidence="3">
    <location>
        <begin position="83"/>
        <end position="266"/>
    </location>
</feature>
<dbReference type="SMART" id="SM00164">
    <property type="entry name" value="TBC"/>
    <property type="match status" value="1"/>
</dbReference>
<dbReference type="GO" id="GO:0005096">
    <property type="term" value="F:GTPase activator activity"/>
    <property type="evidence" value="ECO:0007669"/>
    <property type="project" value="UniProtKB-KW"/>
</dbReference>
<evidence type="ECO:0000256" key="1">
    <source>
        <dbReference type="ARBA" id="ARBA00022468"/>
    </source>
</evidence>
<evidence type="ECO:0000313" key="4">
    <source>
        <dbReference type="EMBL" id="KAG8627116.1"/>
    </source>
</evidence>
<evidence type="ECO:0000259" key="3">
    <source>
        <dbReference type="PROSITE" id="PS50086"/>
    </source>
</evidence>
<protein>
    <recommendedName>
        <fullName evidence="3">Rab-GAP TBC domain-containing protein</fullName>
    </recommendedName>
</protein>
<sequence length="442" mass="49097">MGSRQAYGKSNGSLDSSHDLDASNSGSKLGTSRTSDSSQPLSDSWRAEPLTEKERAKVARIIKACRDRDLQTLADLSATSGGFVEDEIRRQVWPILLGSDTIPEPSDDWKCLTPHKEESQVALDVNRAFVYYPRNEPESILATRRNALTTLIISTLRLHPTLSYFQGYHDIAQVLLLVLGLPSAQTALPRLSLLKIRDFLLPTLNGTNNQLTLLIPLLHTSDPVICKHIAACQPFFALAAVLTMFAHDIDDYTTIARLFDYLLAQPSLQLIYMFAAIVTLRRDELLELDPDDPDVLYMTLSKLPNPLDLEALIRRTEGLREMFPPEKLPGRVWRGISTFSVLKTAQSVEVTRRQTLAEGEAWLACHAREIERVERRKEAIRKFKRTAYVYRKPAGAVALAVLVGVMSVWLGRGGQGSSLGRLVGSVQTRVTQGLAQVVGLSV</sequence>
<feature type="region of interest" description="Disordered" evidence="2">
    <location>
        <begin position="1"/>
        <end position="49"/>
    </location>
</feature>
<dbReference type="GO" id="GO:0005789">
    <property type="term" value="C:endoplasmic reticulum membrane"/>
    <property type="evidence" value="ECO:0007669"/>
    <property type="project" value="TreeGrafter"/>
</dbReference>